<dbReference type="EMBL" id="CDMZ01002772">
    <property type="protein sequence ID" value="CEM43836.1"/>
    <property type="molecule type" value="Genomic_DNA"/>
</dbReference>
<dbReference type="VEuPathDB" id="CryptoDB:Cvel_27821"/>
<dbReference type="AlphaFoldDB" id="A0A0G4HI74"/>
<feature type="non-terminal residue" evidence="2">
    <location>
        <position position="1"/>
    </location>
</feature>
<feature type="compositionally biased region" description="Basic residues" evidence="1">
    <location>
        <begin position="44"/>
        <end position="54"/>
    </location>
</feature>
<feature type="region of interest" description="Disordered" evidence="1">
    <location>
        <begin position="39"/>
        <end position="75"/>
    </location>
</feature>
<reference evidence="2" key="1">
    <citation type="submission" date="2014-11" db="EMBL/GenBank/DDBJ databases">
        <authorList>
            <person name="Otto D Thomas"/>
            <person name="Naeem Raeece"/>
        </authorList>
    </citation>
    <scope>NUCLEOTIDE SEQUENCE</scope>
</reference>
<name>A0A0G4HI74_9ALVE</name>
<accession>A0A0G4HI74</accession>
<protein>
    <submittedName>
        <fullName evidence="2">Uncharacterized protein</fullName>
    </submittedName>
</protein>
<gene>
    <name evidence="2" type="ORF">Cvel_27821</name>
</gene>
<organism evidence="2">
    <name type="scientific">Chromera velia CCMP2878</name>
    <dbReference type="NCBI Taxonomy" id="1169474"/>
    <lineage>
        <taxon>Eukaryota</taxon>
        <taxon>Sar</taxon>
        <taxon>Alveolata</taxon>
        <taxon>Colpodellida</taxon>
        <taxon>Chromeraceae</taxon>
        <taxon>Chromera</taxon>
    </lineage>
</organism>
<sequence>VTVLGALGSTPRCWWTETWEHLQTVPEMMETGFPHLCEGANQRKSFRRNVRMRRQQKEKQQSRRAKRQGAELRRE</sequence>
<evidence type="ECO:0000256" key="1">
    <source>
        <dbReference type="SAM" id="MobiDB-lite"/>
    </source>
</evidence>
<evidence type="ECO:0000313" key="2">
    <source>
        <dbReference type="EMBL" id="CEM43836.1"/>
    </source>
</evidence>
<proteinExistence type="predicted"/>